<comment type="caution">
    <text evidence="1">The sequence shown here is derived from an EMBL/GenBank/DDBJ whole genome shotgun (WGS) entry which is preliminary data.</text>
</comment>
<organism evidence="1 2">
    <name type="scientific">Paludibacterium purpuratum</name>
    <dbReference type="NCBI Taxonomy" id="1144873"/>
    <lineage>
        <taxon>Bacteria</taxon>
        <taxon>Pseudomonadati</taxon>
        <taxon>Pseudomonadota</taxon>
        <taxon>Betaproteobacteria</taxon>
        <taxon>Neisseriales</taxon>
        <taxon>Chromobacteriaceae</taxon>
        <taxon>Paludibacterium</taxon>
    </lineage>
</organism>
<sequence length="506" mass="54390">MTTIPSLSLTSPYAFWPEASPTTDSTPDTTTAVTPSTIVTLGATPDPAAATYTPAKTIWQSDNRDAVSGLMAENIQATSSRGRLKGLAANLLQRFGTDASDFSQMVSLTSTKGLSGSQLPDIRSTLQIKTTGGADVTLTLNSQKDSLAVGITTHAELSDKERAAIAGLAEGLQQAVDGLTAGSSKLDLSGLLQYDSQQLSSVDFQTEIKPENAPATQFVFHSDNESRSLSVDGPDGKVALKVDTRHAQQWGDQAQQAASIDSTLKQFDQAAARGQADDGLVKLLKDGFSQLNRNDQKPAGSGVLPSLNEQDHAMLTGLADFSASVDATPTQPNDKRSDEWKTFSYQLSQHTEIDDKNMAERHVIQTQQAHLSASFHTAVPGEGLNFKTQTYIYNQIDDSVQSRTEFAYHNAQLAQALVQQSASQSTLQQQYIRGQKVSDTTTPKQNARAVDLRPLVIDDAHEDATKTAAEREAQHAKHMRLAHALIQLPLSPSTLDAAQQTTENTV</sequence>
<evidence type="ECO:0000313" key="1">
    <source>
        <dbReference type="EMBL" id="TDR81523.1"/>
    </source>
</evidence>
<reference evidence="1 2" key="1">
    <citation type="submission" date="2019-03" db="EMBL/GenBank/DDBJ databases">
        <title>Genomic Encyclopedia of Type Strains, Phase III (KMG-III): the genomes of soil and plant-associated and newly described type strains.</title>
        <authorList>
            <person name="Whitman W."/>
        </authorList>
    </citation>
    <scope>NUCLEOTIDE SEQUENCE [LARGE SCALE GENOMIC DNA]</scope>
    <source>
        <strain evidence="1 2">CECT 8976</strain>
    </source>
</reference>
<dbReference type="EMBL" id="SNZP01000003">
    <property type="protein sequence ID" value="TDR81523.1"/>
    <property type="molecule type" value="Genomic_DNA"/>
</dbReference>
<proteinExistence type="predicted"/>
<dbReference type="RefSeq" id="WP_133678890.1">
    <property type="nucleotide sequence ID" value="NZ_SNZP01000003.1"/>
</dbReference>
<protein>
    <recommendedName>
        <fullName evidence="3">Lactate dehydrogenase</fullName>
    </recommendedName>
</protein>
<dbReference type="OrthoDB" id="5941093at2"/>
<name>A0A4R7BAC1_9NEIS</name>
<dbReference type="Proteomes" id="UP000295611">
    <property type="component" value="Unassembled WGS sequence"/>
</dbReference>
<evidence type="ECO:0000313" key="2">
    <source>
        <dbReference type="Proteomes" id="UP000295611"/>
    </source>
</evidence>
<accession>A0A4R7BAC1</accession>
<keyword evidence="2" id="KW-1185">Reference proteome</keyword>
<evidence type="ECO:0008006" key="3">
    <source>
        <dbReference type="Google" id="ProtNLM"/>
    </source>
</evidence>
<gene>
    <name evidence="1" type="ORF">DFP86_103176</name>
</gene>
<dbReference type="AlphaFoldDB" id="A0A4R7BAC1"/>